<name>A0A246B7A8_9FLAO</name>
<dbReference type="RefSeq" id="WP_031501658.1">
    <property type="nucleotide sequence ID" value="NZ_JASZ02000053.1"/>
</dbReference>
<reference evidence="1 2" key="1">
    <citation type="submission" date="2017-05" db="EMBL/GenBank/DDBJ databases">
        <title>Genome of Chryseobacterium haifense.</title>
        <authorList>
            <person name="Newman J.D."/>
        </authorList>
    </citation>
    <scope>NUCLEOTIDE SEQUENCE [LARGE SCALE GENOMIC DNA]</scope>
    <source>
        <strain evidence="1 2">DSM 19056</strain>
    </source>
</reference>
<sequence>MNEIKLKIFNIITDYCNENPNQRLGQILFNLNINEFKKESEEMRDIYNDSDKNILERIEARIKELKK</sequence>
<evidence type="ECO:0000313" key="2">
    <source>
        <dbReference type="Proteomes" id="UP000197587"/>
    </source>
</evidence>
<dbReference type="EMBL" id="JASZ02000053">
    <property type="protein sequence ID" value="OWK97019.1"/>
    <property type="molecule type" value="Genomic_DNA"/>
</dbReference>
<protein>
    <submittedName>
        <fullName evidence="1">Uncharacterized protein</fullName>
    </submittedName>
</protein>
<proteinExistence type="predicted"/>
<dbReference type="AlphaFoldDB" id="A0A246B7A8"/>
<accession>A0A246B7A8</accession>
<comment type="caution">
    <text evidence="1">The sequence shown here is derived from an EMBL/GenBank/DDBJ whole genome shotgun (WGS) entry which is preliminary data.</text>
</comment>
<dbReference type="Proteomes" id="UP000197587">
    <property type="component" value="Unassembled WGS sequence"/>
</dbReference>
<gene>
    <name evidence="1" type="ORF">AP75_13465</name>
</gene>
<evidence type="ECO:0000313" key="1">
    <source>
        <dbReference type="EMBL" id="OWK97019.1"/>
    </source>
</evidence>
<keyword evidence="2" id="KW-1185">Reference proteome</keyword>
<organism evidence="1 2">
    <name type="scientific">Kaistella haifensis DSM 19056</name>
    <dbReference type="NCBI Taxonomy" id="1450526"/>
    <lineage>
        <taxon>Bacteria</taxon>
        <taxon>Pseudomonadati</taxon>
        <taxon>Bacteroidota</taxon>
        <taxon>Flavobacteriia</taxon>
        <taxon>Flavobacteriales</taxon>
        <taxon>Weeksellaceae</taxon>
        <taxon>Chryseobacterium group</taxon>
        <taxon>Kaistella</taxon>
    </lineage>
</organism>